<dbReference type="GO" id="GO:0005524">
    <property type="term" value="F:ATP binding"/>
    <property type="evidence" value="ECO:0007669"/>
    <property type="project" value="UniProtKB-KW"/>
</dbReference>
<dbReference type="PANTHER" id="PTHR46743:SF2">
    <property type="entry name" value="TEICHOIC ACIDS EXPORT ATP-BINDING PROTEIN TAGH"/>
    <property type="match status" value="1"/>
</dbReference>
<proteinExistence type="inferred from homology"/>
<reference evidence="6 7" key="1">
    <citation type="submission" date="2020-06" db="EMBL/GenBank/DDBJ databases">
        <title>Whole-genome sequence of Allochromatium humboldtianum DSM 21881, type strain.</title>
        <authorList>
            <person name="Kyndt J.A."/>
            <person name="Meyer T.E."/>
        </authorList>
    </citation>
    <scope>NUCLEOTIDE SEQUENCE [LARGE SCALE GENOMIC DNA]</scope>
    <source>
        <strain evidence="6 7">DSM 21881</strain>
    </source>
</reference>
<evidence type="ECO:0000313" key="7">
    <source>
        <dbReference type="Proteomes" id="UP000592294"/>
    </source>
</evidence>
<dbReference type="EMBL" id="JABZEO010000005">
    <property type="protein sequence ID" value="NVZ09319.1"/>
    <property type="molecule type" value="Genomic_DNA"/>
</dbReference>
<dbReference type="SUPFAM" id="SSF52540">
    <property type="entry name" value="P-loop containing nucleoside triphosphate hydrolases"/>
    <property type="match status" value="1"/>
</dbReference>
<dbReference type="InterPro" id="IPR015860">
    <property type="entry name" value="ABC_transpr_TagH-like"/>
</dbReference>
<keyword evidence="7" id="KW-1185">Reference proteome</keyword>
<dbReference type="AlphaFoldDB" id="A0A850R3S3"/>
<dbReference type="CDD" id="cd03220">
    <property type="entry name" value="ABC_KpsT_Wzt"/>
    <property type="match status" value="1"/>
</dbReference>
<evidence type="ECO:0000259" key="5">
    <source>
        <dbReference type="PROSITE" id="PS50893"/>
    </source>
</evidence>
<dbReference type="GO" id="GO:0016887">
    <property type="term" value="F:ATP hydrolysis activity"/>
    <property type="evidence" value="ECO:0007669"/>
    <property type="project" value="InterPro"/>
</dbReference>
<dbReference type="InterPro" id="IPR017871">
    <property type="entry name" value="ABC_transporter-like_CS"/>
</dbReference>
<keyword evidence="4 6" id="KW-0067">ATP-binding</keyword>
<organism evidence="6 7">
    <name type="scientific">Allochromatium humboldtianum</name>
    <dbReference type="NCBI Taxonomy" id="504901"/>
    <lineage>
        <taxon>Bacteria</taxon>
        <taxon>Pseudomonadati</taxon>
        <taxon>Pseudomonadota</taxon>
        <taxon>Gammaproteobacteria</taxon>
        <taxon>Chromatiales</taxon>
        <taxon>Chromatiaceae</taxon>
        <taxon>Allochromatium</taxon>
    </lineage>
</organism>
<dbReference type="PROSITE" id="PS00211">
    <property type="entry name" value="ABC_TRANSPORTER_1"/>
    <property type="match status" value="1"/>
</dbReference>
<evidence type="ECO:0000256" key="2">
    <source>
        <dbReference type="ARBA" id="ARBA00022448"/>
    </source>
</evidence>
<name>A0A850R3S3_9GAMM</name>
<comment type="similarity">
    <text evidence="1">Belongs to the ABC transporter superfamily.</text>
</comment>
<evidence type="ECO:0000256" key="1">
    <source>
        <dbReference type="ARBA" id="ARBA00005417"/>
    </source>
</evidence>
<dbReference type="Gene3D" id="3.40.50.300">
    <property type="entry name" value="P-loop containing nucleotide triphosphate hydrolases"/>
    <property type="match status" value="1"/>
</dbReference>
<keyword evidence="2" id="KW-0813">Transport</keyword>
<dbReference type="GO" id="GO:0016020">
    <property type="term" value="C:membrane"/>
    <property type="evidence" value="ECO:0007669"/>
    <property type="project" value="InterPro"/>
</dbReference>
<evidence type="ECO:0000313" key="6">
    <source>
        <dbReference type="EMBL" id="NVZ09319.1"/>
    </source>
</evidence>
<accession>A0A850R3S3</accession>
<dbReference type="PROSITE" id="PS50893">
    <property type="entry name" value="ABC_TRANSPORTER_2"/>
    <property type="match status" value="1"/>
</dbReference>
<dbReference type="GO" id="GO:0140359">
    <property type="term" value="F:ABC-type transporter activity"/>
    <property type="evidence" value="ECO:0007669"/>
    <property type="project" value="InterPro"/>
</dbReference>
<evidence type="ECO:0000256" key="4">
    <source>
        <dbReference type="ARBA" id="ARBA00022840"/>
    </source>
</evidence>
<dbReference type="InterPro" id="IPR027417">
    <property type="entry name" value="P-loop_NTPase"/>
</dbReference>
<dbReference type="PANTHER" id="PTHR46743">
    <property type="entry name" value="TEICHOIC ACIDS EXPORT ATP-BINDING PROTEIN TAGH"/>
    <property type="match status" value="1"/>
</dbReference>
<dbReference type="SMART" id="SM00382">
    <property type="entry name" value="AAA"/>
    <property type="match status" value="1"/>
</dbReference>
<dbReference type="Pfam" id="PF00005">
    <property type="entry name" value="ABC_tran"/>
    <property type="match status" value="1"/>
</dbReference>
<comment type="caution">
    <text evidence="6">The sequence shown here is derived from an EMBL/GenBank/DDBJ whole genome shotgun (WGS) entry which is preliminary data.</text>
</comment>
<protein>
    <submittedName>
        <fullName evidence="6">ABC transporter ATP-binding protein</fullName>
    </submittedName>
</protein>
<sequence>MLASITLENVSVSFPVYSASTRSLKNRLIQSATGGQIRADTVSQRISVVQALQDINITLEDGDRLGLIGHNGAGKTTLLRVLGGIYEPNSGRVEVQGSTVPLFDIALGMNQESTGYENIVLRGLFLGLSRKKIHAMMDEIAEFTELGDFLDLPIRTYSAGMQMRLAFAVSTSVVPDILLLDEGIGAGDASFLHKARERLERFTERVSIIVLSSHSEDLVRSMCSKSLLMEHGRVVFAGPTDEALERYRAMRGW</sequence>
<keyword evidence="3" id="KW-0547">Nucleotide-binding</keyword>
<gene>
    <name evidence="6" type="ORF">HW932_08590</name>
</gene>
<dbReference type="InterPro" id="IPR003439">
    <property type="entry name" value="ABC_transporter-like_ATP-bd"/>
</dbReference>
<dbReference type="Proteomes" id="UP000592294">
    <property type="component" value="Unassembled WGS sequence"/>
</dbReference>
<dbReference type="InterPro" id="IPR003593">
    <property type="entry name" value="AAA+_ATPase"/>
</dbReference>
<feature type="domain" description="ABC transporter" evidence="5">
    <location>
        <begin position="37"/>
        <end position="253"/>
    </location>
</feature>
<evidence type="ECO:0000256" key="3">
    <source>
        <dbReference type="ARBA" id="ARBA00022741"/>
    </source>
</evidence>
<dbReference type="InterPro" id="IPR050683">
    <property type="entry name" value="Bact_Polysacc_Export_ATP-bd"/>
</dbReference>